<feature type="transmembrane region" description="Helical" evidence="9">
    <location>
        <begin position="44"/>
        <end position="66"/>
    </location>
</feature>
<keyword evidence="2" id="KW-1003">Cell membrane</keyword>
<comment type="subcellular location">
    <subcellularLocation>
        <location evidence="1">Cell membrane</location>
        <topology evidence="1">Multi-pass membrane protein</topology>
    </subcellularLocation>
</comment>
<keyword evidence="6 9" id="KW-0472">Membrane</keyword>
<keyword evidence="8" id="KW-0807">Transducer</keyword>
<dbReference type="Gene3D" id="1.20.1070.10">
    <property type="entry name" value="Rhodopsin 7-helix transmembrane proteins"/>
    <property type="match status" value="1"/>
</dbReference>
<dbReference type="EMBL" id="UYYF01004624">
    <property type="protein sequence ID" value="VDN05933.1"/>
    <property type="molecule type" value="Genomic_DNA"/>
</dbReference>
<evidence type="ECO:0000256" key="9">
    <source>
        <dbReference type="SAM" id="Phobius"/>
    </source>
</evidence>
<keyword evidence="7" id="KW-0675">Receptor</keyword>
<dbReference type="Proteomes" id="UP000276776">
    <property type="component" value="Unassembled WGS sequence"/>
</dbReference>
<feature type="transmembrane region" description="Helical" evidence="9">
    <location>
        <begin position="86"/>
        <end position="107"/>
    </location>
</feature>
<feature type="transmembrane region" description="Helical" evidence="9">
    <location>
        <begin position="241"/>
        <end position="262"/>
    </location>
</feature>
<evidence type="ECO:0000256" key="6">
    <source>
        <dbReference type="ARBA" id="ARBA00023136"/>
    </source>
</evidence>
<keyword evidence="4 9" id="KW-1133">Transmembrane helix</keyword>
<dbReference type="PRINTS" id="PR00237">
    <property type="entry name" value="GPCRRHODOPSN"/>
</dbReference>
<dbReference type="WBParaSite" id="TCLT_0000839001-mRNA-1">
    <property type="protein sequence ID" value="TCLT_0000839001-mRNA-1"/>
    <property type="gene ID" value="TCLT_0000839001"/>
</dbReference>
<dbReference type="OMA" id="MREFRNI"/>
<dbReference type="GO" id="GO:0004930">
    <property type="term" value="F:G protein-coupled receptor activity"/>
    <property type="evidence" value="ECO:0007669"/>
    <property type="project" value="UniProtKB-KW"/>
</dbReference>
<keyword evidence="5" id="KW-0297">G-protein coupled receptor</keyword>
<dbReference type="OrthoDB" id="9894375at2759"/>
<feature type="transmembrane region" description="Helical" evidence="9">
    <location>
        <begin position="128"/>
        <end position="149"/>
    </location>
</feature>
<evidence type="ECO:0000256" key="4">
    <source>
        <dbReference type="ARBA" id="ARBA00022989"/>
    </source>
</evidence>
<dbReference type="GO" id="GO:0005886">
    <property type="term" value="C:plasma membrane"/>
    <property type="evidence" value="ECO:0007669"/>
    <property type="project" value="UniProtKB-SubCell"/>
</dbReference>
<feature type="transmembrane region" description="Helical" evidence="9">
    <location>
        <begin position="6"/>
        <end position="32"/>
    </location>
</feature>
<evidence type="ECO:0000256" key="3">
    <source>
        <dbReference type="ARBA" id="ARBA00022692"/>
    </source>
</evidence>
<evidence type="ECO:0000256" key="8">
    <source>
        <dbReference type="ARBA" id="ARBA00023224"/>
    </source>
</evidence>
<evidence type="ECO:0000256" key="5">
    <source>
        <dbReference type="ARBA" id="ARBA00023040"/>
    </source>
</evidence>
<evidence type="ECO:0000256" key="2">
    <source>
        <dbReference type="ARBA" id="ARBA00022475"/>
    </source>
</evidence>
<dbReference type="InterPro" id="IPR017452">
    <property type="entry name" value="GPCR_Rhodpsn_7TM"/>
</dbReference>
<feature type="transmembrane region" description="Helical" evidence="9">
    <location>
        <begin position="184"/>
        <end position="208"/>
    </location>
</feature>
<evidence type="ECO:0000313" key="11">
    <source>
        <dbReference type="EMBL" id="VDN05933.1"/>
    </source>
</evidence>
<evidence type="ECO:0000259" key="10">
    <source>
        <dbReference type="PROSITE" id="PS50262"/>
    </source>
</evidence>
<feature type="domain" description="G-protein coupled receptors family 1 profile" evidence="10">
    <location>
        <begin position="24"/>
        <end position="275"/>
    </location>
</feature>
<dbReference type="Pfam" id="PF00001">
    <property type="entry name" value="7tm_1"/>
    <property type="match status" value="1"/>
</dbReference>
<dbReference type="PANTHER" id="PTHR24249">
    <property type="entry name" value="HISTAMINE RECEPTOR-RELATED G-PROTEIN COUPLED RECEPTOR"/>
    <property type="match status" value="1"/>
</dbReference>
<proteinExistence type="predicted"/>
<dbReference type="AlphaFoldDB" id="A0A0N5D5U7"/>
<evidence type="ECO:0000256" key="1">
    <source>
        <dbReference type="ARBA" id="ARBA00004651"/>
    </source>
</evidence>
<dbReference type="PROSITE" id="PS50262">
    <property type="entry name" value="G_PROTEIN_RECEP_F1_2"/>
    <property type="match status" value="1"/>
</dbReference>
<protein>
    <submittedName>
        <fullName evidence="13">G_PROTEIN_RECEP_F1_2 domain-containing protein</fullName>
    </submittedName>
</protein>
<keyword evidence="12" id="KW-1185">Reference proteome</keyword>
<dbReference type="SUPFAM" id="SSF81321">
    <property type="entry name" value="Family A G protein-coupled receptor-like"/>
    <property type="match status" value="1"/>
</dbReference>
<evidence type="ECO:0000313" key="12">
    <source>
        <dbReference type="Proteomes" id="UP000276776"/>
    </source>
</evidence>
<accession>A0A0N5D5U7</accession>
<evidence type="ECO:0000313" key="13">
    <source>
        <dbReference type="WBParaSite" id="TCLT_0000839001-mRNA-1"/>
    </source>
</evidence>
<name>A0A0N5D5U7_THECL</name>
<reference evidence="13" key="1">
    <citation type="submission" date="2017-02" db="UniProtKB">
        <authorList>
            <consortium name="WormBaseParasite"/>
        </authorList>
    </citation>
    <scope>IDENTIFICATION</scope>
</reference>
<reference evidence="11 12" key="2">
    <citation type="submission" date="2018-11" db="EMBL/GenBank/DDBJ databases">
        <authorList>
            <consortium name="Pathogen Informatics"/>
        </authorList>
    </citation>
    <scope>NUCLEOTIDE SEQUENCE [LARGE SCALE GENOMIC DNA]</scope>
</reference>
<gene>
    <name evidence="11" type="ORF">TCLT_LOCUS8379</name>
</gene>
<organism evidence="13">
    <name type="scientific">Thelazia callipaeda</name>
    <name type="common">Oriental eyeworm</name>
    <name type="synonym">Parasitic nematode</name>
    <dbReference type="NCBI Taxonomy" id="103827"/>
    <lineage>
        <taxon>Eukaryota</taxon>
        <taxon>Metazoa</taxon>
        <taxon>Ecdysozoa</taxon>
        <taxon>Nematoda</taxon>
        <taxon>Chromadorea</taxon>
        <taxon>Rhabditida</taxon>
        <taxon>Spirurina</taxon>
        <taxon>Spiruromorpha</taxon>
        <taxon>Thelazioidea</taxon>
        <taxon>Thelaziidae</taxon>
        <taxon>Thelazia</taxon>
    </lineage>
</organism>
<sequence length="275" mass="31890">MPPTQGALIFGTIFIISGIFAMVFNATIIMALCRMRRSILSRIFYILILNFALIDLLKSICLIVWALKMLPTSISSSMYFMKADQLALMILRFSNLATILNLLMITLNEYAYIVYPFHYRQFVTNARTIILIIACWLIAWGFTLSILLIRSRKQSIYIKPDCLVQQKQFACFVRTGQTSTEMEYVYNIVIIVFCFVCLVIAIVCYSALIRVISKIIRTDTSLLHLEELNRTKRQLLRRNKYVIVIGSVLSIYIVYLISYSAIKFLFVSRLKRYII</sequence>
<evidence type="ECO:0000256" key="7">
    <source>
        <dbReference type="ARBA" id="ARBA00023170"/>
    </source>
</evidence>
<dbReference type="InterPro" id="IPR000276">
    <property type="entry name" value="GPCR_Rhodpsn"/>
</dbReference>
<dbReference type="InterPro" id="IPR050569">
    <property type="entry name" value="TAAR"/>
</dbReference>
<dbReference type="CDD" id="cd00637">
    <property type="entry name" value="7tm_classA_rhodopsin-like"/>
    <property type="match status" value="1"/>
</dbReference>
<keyword evidence="3 9" id="KW-0812">Transmembrane</keyword>